<accession>A0AC11E7Q8</accession>
<reference evidence="1" key="1">
    <citation type="submission" date="2020-11" db="EMBL/GenBank/DDBJ databases">
        <authorList>
            <person name="Davenport K.M."/>
            <person name="Bickhart D.M."/>
            <person name="Smith T.P.L."/>
            <person name="Murdoch B.M."/>
            <person name="Rosen B.D."/>
        </authorList>
    </citation>
    <scope>NUCLEOTIDE SEQUENCE [LARGE SCALE GENOMIC DNA]</scope>
    <source>
        <strain evidence="1">OAR_USU_Benz2616</strain>
    </source>
</reference>
<gene>
    <name evidence="1" type="primary">FBXO16</name>
</gene>
<reference evidence="1" key="2">
    <citation type="submission" date="2025-08" db="UniProtKB">
        <authorList>
            <consortium name="Ensembl"/>
        </authorList>
    </citation>
    <scope>IDENTIFICATION</scope>
</reference>
<reference evidence="1" key="3">
    <citation type="submission" date="2025-09" db="UniProtKB">
        <authorList>
            <consortium name="Ensembl"/>
        </authorList>
    </citation>
    <scope>IDENTIFICATION</scope>
</reference>
<organism evidence="1">
    <name type="scientific">Ovis aries</name>
    <name type="common">Sheep</name>
    <dbReference type="NCBI Taxonomy" id="9940"/>
    <lineage>
        <taxon>Eukaryota</taxon>
        <taxon>Metazoa</taxon>
        <taxon>Chordata</taxon>
        <taxon>Craniata</taxon>
        <taxon>Vertebrata</taxon>
        <taxon>Euteleostomi</taxon>
        <taxon>Mammalia</taxon>
        <taxon>Eutheria</taxon>
        <taxon>Laurasiatheria</taxon>
        <taxon>Artiodactyla</taxon>
        <taxon>Ruminantia</taxon>
        <taxon>Pecora</taxon>
        <taxon>Bovidae</taxon>
        <taxon>Caprinae</taxon>
        <taxon>Ovis</taxon>
    </lineage>
</organism>
<dbReference type="Ensembl" id="ENSOART00020050919.1">
    <property type="protein sequence ID" value="ENSOARP00020055244.1"/>
    <property type="gene ID" value="ENSOARG00020005917.2"/>
</dbReference>
<sequence>MMAFAPPKNRDGPKMQTKMSTWTPLNHQLLNDRVFEERRALLGKWGSPTSGPQTRWYLPSDQQWHCIRNKVH</sequence>
<protein>
    <submittedName>
        <fullName evidence="1">F-box protein 16</fullName>
    </submittedName>
</protein>
<name>A0AC11E7Q8_SHEEP</name>
<evidence type="ECO:0000313" key="1">
    <source>
        <dbReference type="Ensembl" id="ENSOARP00020055244.1"/>
    </source>
</evidence>
<proteinExistence type="predicted"/>